<protein>
    <submittedName>
        <fullName evidence="1">Phage virion morphogenesis protein</fullName>
    </submittedName>
</protein>
<organism evidence="1 2">
    <name type="scientific">Neisseria chenwenguii</name>
    <dbReference type="NCBI Taxonomy" id="1853278"/>
    <lineage>
        <taxon>Bacteria</taxon>
        <taxon>Pseudomonadati</taxon>
        <taxon>Pseudomonadota</taxon>
        <taxon>Betaproteobacteria</taxon>
        <taxon>Neisseriales</taxon>
        <taxon>Neisseriaceae</taxon>
        <taxon>Neisseria</taxon>
    </lineage>
</organism>
<gene>
    <name evidence="1" type="ORF">BG910_09525</name>
</gene>
<dbReference type="KEGG" id="nei:BG910_09525"/>
<name>A0A220S3D8_9NEIS</name>
<accession>A0A220S3D8</accession>
<dbReference type="InterPro" id="IPR006522">
    <property type="entry name" value="Phage_virion_morphogenesis"/>
</dbReference>
<sequence>MLEISLDAGQLEHGLNRLLKNATDTRPMMRAIATEMVSLTEDNFESESWGGEKWKQSKRAADGGKTLQLTGQLAASISTKTGNGFAQIGSNKKYAAIHHLGGQAGRGRKVTIPARPYLPINGSGQLQNGAEKKLIDIAIESLKAGL</sequence>
<dbReference type="AlphaFoldDB" id="A0A220S3D8"/>
<dbReference type="RefSeq" id="WP_089036632.1">
    <property type="nucleotide sequence ID" value="NZ_CP022278.1"/>
</dbReference>
<proteinExistence type="predicted"/>
<dbReference type="EMBL" id="CP022278">
    <property type="protein sequence ID" value="ASK27937.1"/>
    <property type="molecule type" value="Genomic_DNA"/>
</dbReference>
<keyword evidence="2" id="KW-1185">Reference proteome</keyword>
<dbReference type="Proteomes" id="UP000198238">
    <property type="component" value="Chromosome"/>
</dbReference>
<dbReference type="Pfam" id="PF05069">
    <property type="entry name" value="Phage_tail_S"/>
    <property type="match status" value="1"/>
</dbReference>
<reference evidence="1 2" key="1">
    <citation type="submission" date="2017-06" db="EMBL/GenBank/DDBJ databases">
        <title>Neisseria chenwenguii sp. nov., isolated from the intestinal contents of Tibetan Plateau Pika in Yushu, Qinghai Province, China.</title>
        <authorList>
            <person name="Zhang G."/>
        </authorList>
    </citation>
    <scope>NUCLEOTIDE SEQUENCE [LARGE SCALE GENOMIC DNA]</scope>
    <source>
        <strain evidence="1 2">10023</strain>
    </source>
</reference>
<dbReference type="NCBIfam" id="TIGR01635">
    <property type="entry name" value="tail_comp_S"/>
    <property type="match status" value="1"/>
</dbReference>
<evidence type="ECO:0000313" key="1">
    <source>
        <dbReference type="EMBL" id="ASK27937.1"/>
    </source>
</evidence>
<evidence type="ECO:0000313" key="2">
    <source>
        <dbReference type="Proteomes" id="UP000198238"/>
    </source>
</evidence>